<comment type="caution">
    <text evidence="2">The sequence shown here is derived from an EMBL/GenBank/DDBJ whole genome shotgun (WGS) entry which is preliminary data.</text>
</comment>
<dbReference type="SUPFAM" id="SSF52799">
    <property type="entry name" value="(Phosphotyrosine protein) phosphatases II"/>
    <property type="match status" value="1"/>
</dbReference>
<evidence type="ECO:0000259" key="1">
    <source>
        <dbReference type="PROSITE" id="PS50056"/>
    </source>
</evidence>
<protein>
    <submittedName>
        <fullName evidence="2">Tyrosine phosphatase family protein</fullName>
    </submittedName>
</protein>
<dbReference type="Gene3D" id="3.90.190.10">
    <property type="entry name" value="Protein tyrosine phosphatase superfamily"/>
    <property type="match status" value="1"/>
</dbReference>
<proteinExistence type="predicted"/>
<gene>
    <name evidence="2" type="ORF">DFO73_101722</name>
</gene>
<dbReference type="Pfam" id="PF13350">
    <property type="entry name" value="Y_phosphatase3"/>
    <property type="match status" value="1"/>
</dbReference>
<organism evidence="2 3">
    <name type="scientific">Cytobacillus oceanisediminis</name>
    <dbReference type="NCBI Taxonomy" id="665099"/>
    <lineage>
        <taxon>Bacteria</taxon>
        <taxon>Bacillati</taxon>
        <taxon>Bacillota</taxon>
        <taxon>Bacilli</taxon>
        <taxon>Bacillales</taxon>
        <taxon>Bacillaceae</taxon>
        <taxon>Cytobacillus</taxon>
    </lineage>
</organism>
<reference evidence="2 3" key="1">
    <citation type="submission" date="2018-05" db="EMBL/GenBank/DDBJ databases">
        <title>Freshwater and sediment microbial communities from various areas in North America, analyzing microbe dynamics in response to fracking.</title>
        <authorList>
            <person name="Lamendella R."/>
        </authorList>
    </citation>
    <scope>NUCLEOTIDE SEQUENCE [LARGE SCALE GENOMIC DNA]</scope>
    <source>
        <strain evidence="2 3">15_TX</strain>
    </source>
</reference>
<dbReference type="AlphaFoldDB" id="A0A2V3A5W0"/>
<accession>A0A2V3A5W0</accession>
<evidence type="ECO:0000313" key="3">
    <source>
        <dbReference type="Proteomes" id="UP000247150"/>
    </source>
</evidence>
<dbReference type="InterPro" id="IPR000387">
    <property type="entry name" value="Tyr_Pase_dom"/>
</dbReference>
<sequence length="144" mass="16881">MIPCYQHLAFERTSQIKEIITSLSYERNLPALVHCTAGKDRTGYISALIQLLVGIPYETVIQEYLMTNRFYESRMEKLTKVMKWITLFQVSTERIKLILMADREVLDGVYDNIIRRYGSVETYLCEACEINQTMILKLKNMLLE</sequence>
<evidence type="ECO:0000313" key="2">
    <source>
        <dbReference type="EMBL" id="PWW32457.1"/>
    </source>
</evidence>
<feature type="domain" description="Tyrosine specific protein phosphatases" evidence="1">
    <location>
        <begin position="10"/>
        <end position="85"/>
    </location>
</feature>
<dbReference type="InterPro" id="IPR029021">
    <property type="entry name" value="Prot-tyrosine_phosphatase-like"/>
</dbReference>
<name>A0A2V3A5W0_9BACI</name>
<dbReference type="InterPro" id="IPR026893">
    <property type="entry name" value="Tyr/Ser_Pase_IphP-type"/>
</dbReference>
<dbReference type="GO" id="GO:0004721">
    <property type="term" value="F:phosphoprotein phosphatase activity"/>
    <property type="evidence" value="ECO:0007669"/>
    <property type="project" value="InterPro"/>
</dbReference>
<dbReference type="PROSITE" id="PS50056">
    <property type="entry name" value="TYR_PHOSPHATASE_2"/>
    <property type="match status" value="1"/>
</dbReference>
<dbReference type="EMBL" id="QGTW01000001">
    <property type="protein sequence ID" value="PWW32457.1"/>
    <property type="molecule type" value="Genomic_DNA"/>
</dbReference>
<dbReference type="InterPro" id="IPR016130">
    <property type="entry name" value="Tyr_Pase_AS"/>
</dbReference>
<dbReference type="PROSITE" id="PS00383">
    <property type="entry name" value="TYR_PHOSPHATASE_1"/>
    <property type="match status" value="1"/>
</dbReference>
<dbReference type="Proteomes" id="UP000247150">
    <property type="component" value="Unassembled WGS sequence"/>
</dbReference>